<evidence type="ECO:0000313" key="1">
    <source>
        <dbReference type="EMBL" id="EYR64876.1"/>
    </source>
</evidence>
<reference evidence="1 2" key="1">
    <citation type="submission" date="2014-01" db="EMBL/GenBank/DDBJ databases">
        <title>Actinotalea ferrariae CF5-4.</title>
        <authorList>
            <person name="Chen F."/>
            <person name="Li Y."/>
            <person name="Wang G."/>
        </authorList>
    </citation>
    <scope>NUCLEOTIDE SEQUENCE [LARGE SCALE GENOMIC DNA]</scope>
    <source>
        <strain evidence="1 2">CF5-4</strain>
    </source>
</reference>
<proteinExistence type="predicted"/>
<organism evidence="1 2">
    <name type="scientific">Actinotalea ferrariae CF5-4</name>
    <dbReference type="NCBI Taxonomy" id="948458"/>
    <lineage>
        <taxon>Bacteria</taxon>
        <taxon>Bacillati</taxon>
        <taxon>Actinomycetota</taxon>
        <taxon>Actinomycetes</taxon>
        <taxon>Micrococcales</taxon>
        <taxon>Cellulomonadaceae</taxon>
        <taxon>Actinotalea</taxon>
    </lineage>
</organism>
<evidence type="ECO:0000313" key="2">
    <source>
        <dbReference type="Proteomes" id="UP000019753"/>
    </source>
</evidence>
<name>A0A021VUQ8_9CELL</name>
<dbReference type="EMBL" id="AXCW01000014">
    <property type="protein sequence ID" value="EYR64876.1"/>
    <property type="molecule type" value="Genomic_DNA"/>
</dbReference>
<sequence>MASRARLTVLAAGPSAHLHLMTENRPPLPAIHLCTVPTRALPDLVTDHPVVDTDRYEGRHRVVGKLLEAHLSADGLLVTGKVELRVYGTREPAWRGGGRSVRLIPVGFALPANGRVTAHLPSPVLARTPGAVDVEHG</sequence>
<protein>
    <submittedName>
        <fullName evidence="1">Uncharacterized protein</fullName>
    </submittedName>
</protein>
<keyword evidence="2" id="KW-1185">Reference proteome</keyword>
<accession>A0A021VUQ8</accession>
<comment type="caution">
    <text evidence="1">The sequence shown here is derived from an EMBL/GenBank/DDBJ whole genome shotgun (WGS) entry which is preliminary data.</text>
</comment>
<dbReference type="AlphaFoldDB" id="A0A021VUQ8"/>
<gene>
    <name evidence="1" type="ORF">N866_03265</name>
</gene>
<dbReference type="Proteomes" id="UP000019753">
    <property type="component" value="Unassembled WGS sequence"/>
</dbReference>